<protein>
    <submittedName>
        <fullName evidence="2">Uncharacterized protein</fullName>
    </submittedName>
</protein>
<keyword evidence="1" id="KW-0472">Membrane</keyword>
<sequence length="85" mass="9200">MVVPFIGLGVGIFLLTLGIYFIRSKHAKKTPLAGHGDSIDTVDSFVLSIILSIGVILFCSLTVRYYGYVCVLGGLFILYVVSAAW</sequence>
<dbReference type="Proteomes" id="UP000053797">
    <property type="component" value="Unassembled WGS sequence"/>
</dbReference>
<dbReference type="EMBL" id="LNQL01000002">
    <property type="protein sequence ID" value="KSU49633.1"/>
    <property type="molecule type" value="Genomic_DNA"/>
</dbReference>
<feature type="transmembrane region" description="Helical" evidence="1">
    <location>
        <begin position="65"/>
        <end position="84"/>
    </location>
</feature>
<proteinExistence type="predicted"/>
<keyword evidence="1" id="KW-1133">Transmembrane helix</keyword>
<comment type="caution">
    <text evidence="2">The sequence shown here is derived from an EMBL/GenBank/DDBJ whole genome shotgun (WGS) entry which is preliminary data.</text>
</comment>
<dbReference type="OrthoDB" id="2357493at2"/>
<name>A0A0V8GHK8_9BACL</name>
<reference evidence="2 3" key="1">
    <citation type="journal article" date="2015" name="Int. J. Syst. Evol. Microbiol.">
        <title>Exiguobacterium enclense sp. nov., isolated from sediment.</title>
        <authorList>
            <person name="Dastager S.G."/>
            <person name="Mawlankar R."/>
            <person name="Sonalkar V.V."/>
            <person name="Thorat M.N."/>
            <person name="Mual P."/>
            <person name="Verma A."/>
            <person name="Krishnamurthi S."/>
            <person name="Tang S.K."/>
            <person name="Li W.J."/>
        </authorList>
    </citation>
    <scope>NUCLEOTIDE SEQUENCE [LARGE SCALE GENOMIC DNA]</scope>
    <source>
        <strain evidence="2 3">NIO-1109</strain>
    </source>
</reference>
<evidence type="ECO:0000256" key="1">
    <source>
        <dbReference type="SAM" id="Phobius"/>
    </source>
</evidence>
<evidence type="ECO:0000313" key="3">
    <source>
        <dbReference type="Proteomes" id="UP000053797"/>
    </source>
</evidence>
<feature type="transmembrane region" description="Helical" evidence="1">
    <location>
        <begin position="42"/>
        <end position="59"/>
    </location>
</feature>
<dbReference type="AlphaFoldDB" id="A0A0V8GHK8"/>
<evidence type="ECO:0000313" key="2">
    <source>
        <dbReference type="EMBL" id="KSU49633.1"/>
    </source>
</evidence>
<keyword evidence="1" id="KW-0812">Transmembrane</keyword>
<feature type="transmembrane region" description="Helical" evidence="1">
    <location>
        <begin position="6"/>
        <end position="22"/>
    </location>
</feature>
<dbReference type="RefSeq" id="WP_058265362.1">
    <property type="nucleotide sequence ID" value="NZ_FMYN01000002.1"/>
</dbReference>
<gene>
    <name evidence="2" type="ORF">AS033_09765</name>
</gene>
<accession>A0A0V8GHK8</accession>
<organism evidence="2 3">
    <name type="scientific">Exiguobacterium indicum</name>
    <dbReference type="NCBI Taxonomy" id="296995"/>
    <lineage>
        <taxon>Bacteria</taxon>
        <taxon>Bacillati</taxon>
        <taxon>Bacillota</taxon>
        <taxon>Bacilli</taxon>
        <taxon>Bacillales</taxon>
        <taxon>Bacillales Family XII. Incertae Sedis</taxon>
        <taxon>Exiguobacterium</taxon>
    </lineage>
</organism>